<dbReference type="AlphaFoldDB" id="A0A8H5GG42"/>
<dbReference type="Pfam" id="PF24883">
    <property type="entry name" value="NPHP3_N"/>
    <property type="match status" value="1"/>
</dbReference>
<evidence type="ECO:0000259" key="2">
    <source>
        <dbReference type="Pfam" id="PF24883"/>
    </source>
</evidence>
<comment type="caution">
    <text evidence="3">The sequence shown here is derived from an EMBL/GenBank/DDBJ whole genome shotgun (WGS) entry which is preliminary data.</text>
</comment>
<organism evidence="3 4">
    <name type="scientific">Collybiopsis confluens</name>
    <dbReference type="NCBI Taxonomy" id="2823264"/>
    <lineage>
        <taxon>Eukaryota</taxon>
        <taxon>Fungi</taxon>
        <taxon>Dikarya</taxon>
        <taxon>Basidiomycota</taxon>
        <taxon>Agaricomycotina</taxon>
        <taxon>Agaricomycetes</taxon>
        <taxon>Agaricomycetidae</taxon>
        <taxon>Agaricales</taxon>
        <taxon>Marasmiineae</taxon>
        <taxon>Omphalotaceae</taxon>
        <taxon>Collybiopsis</taxon>
    </lineage>
</organism>
<dbReference type="Proteomes" id="UP000518752">
    <property type="component" value="Unassembled WGS sequence"/>
</dbReference>
<evidence type="ECO:0000256" key="1">
    <source>
        <dbReference type="ARBA" id="ARBA00022737"/>
    </source>
</evidence>
<dbReference type="EMBL" id="JAACJN010000188">
    <property type="protein sequence ID" value="KAF5364396.1"/>
    <property type="molecule type" value="Genomic_DNA"/>
</dbReference>
<proteinExistence type="predicted"/>
<dbReference type="InterPro" id="IPR056884">
    <property type="entry name" value="NPHP3-like_N"/>
</dbReference>
<dbReference type="InterPro" id="IPR027417">
    <property type="entry name" value="P-loop_NTPase"/>
</dbReference>
<name>A0A8H5GG42_9AGAR</name>
<reference evidence="3 4" key="1">
    <citation type="journal article" date="2020" name="ISME J.">
        <title>Uncovering the hidden diversity of litter-decomposition mechanisms in mushroom-forming fungi.</title>
        <authorList>
            <person name="Floudas D."/>
            <person name="Bentzer J."/>
            <person name="Ahren D."/>
            <person name="Johansson T."/>
            <person name="Persson P."/>
            <person name="Tunlid A."/>
        </authorList>
    </citation>
    <scope>NUCLEOTIDE SEQUENCE [LARGE SCALE GENOMIC DNA]</scope>
    <source>
        <strain evidence="3 4">CBS 406.79</strain>
    </source>
</reference>
<keyword evidence="4" id="KW-1185">Reference proteome</keyword>
<sequence>MVAGRDVNIYEEGGEKGLSILYRNTSTSASYDAVARYPPPLCHPGTREAVLNDLESWASSKNGYKPVLWLHGPAGAGKSAIAQTFAQTCAANGSLIGSFFFWRSDPSRNNPNQLFTTLALQIAIAIPELRPMMEAAVSHDPLAPTSSIERQCDALIIQPFSRAETFRKLRNRNSTSSNELPLNAESGILIIDGLDECADSHNQQLILSILAKMVSKYKLPIRILICSRPEPRIKESFRSLEFDQKNCLWMSLDDTYQASKDIRRFLEDEFQKILQRHPRSMAHVPLPWPTSAQIEILVQKSSGQFIYPSTVLKYIDDDRDVPADRLNVIIHLEPRAGTEESPYRELDALYHQILTNVKKETIFRQVLAAYLTFYKGSTGFEISEFLDLLDIPVGTIHAVFSGVHSLFQEPSPLESGFQFAHASFPDFLGDPSRSLHFHITTPFGHDYLAQLCLEKWRLPYSLRHWAFHCAGGGASATLLSKLDSFSIYIALTRKLARDSRKGRPWMSGLSSLLIWIYHFWSRFQDQFSHDPKLRELRDFITHGFTLVLQDHEETEHEKTERRRFFIHIRYPKSWYLLASDPAQNMQDLILAMNVHLMKRHYRMYPVPIERIERRPLRFTEAYHITQTFARAPS</sequence>
<feature type="domain" description="Nephrocystin 3-like N-terminal" evidence="2">
    <location>
        <begin position="45"/>
        <end position="228"/>
    </location>
</feature>
<protein>
    <recommendedName>
        <fullName evidence="2">Nephrocystin 3-like N-terminal domain-containing protein</fullName>
    </recommendedName>
</protein>
<dbReference type="PANTHER" id="PTHR10039:SF17">
    <property type="entry name" value="FUNGAL STAND N-TERMINAL GOODBYE DOMAIN-CONTAINING PROTEIN-RELATED"/>
    <property type="match status" value="1"/>
</dbReference>
<dbReference type="Gene3D" id="3.40.50.300">
    <property type="entry name" value="P-loop containing nucleotide triphosphate hydrolases"/>
    <property type="match status" value="1"/>
</dbReference>
<accession>A0A8H5GG42</accession>
<dbReference type="SUPFAM" id="SSF52540">
    <property type="entry name" value="P-loop containing nucleoside triphosphate hydrolases"/>
    <property type="match status" value="1"/>
</dbReference>
<evidence type="ECO:0000313" key="3">
    <source>
        <dbReference type="EMBL" id="KAF5364396.1"/>
    </source>
</evidence>
<gene>
    <name evidence="3" type="ORF">D9757_011907</name>
</gene>
<keyword evidence="1" id="KW-0677">Repeat</keyword>
<dbReference type="OrthoDB" id="4760524at2759"/>
<dbReference type="PANTHER" id="PTHR10039">
    <property type="entry name" value="AMELOGENIN"/>
    <property type="match status" value="1"/>
</dbReference>
<evidence type="ECO:0000313" key="4">
    <source>
        <dbReference type="Proteomes" id="UP000518752"/>
    </source>
</evidence>